<organism evidence="5 6">
    <name type="scientific">Aromatoleum diolicum</name>
    <dbReference type="NCBI Taxonomy" id="75796"/>
    <lineage>
        <taxon>Bacteria</taxon>
        <taxon>Pseudomonadati</taxon>
        <taxon>Pseudomonadota</taxon>
        <taxon>Betaproteobacteria</taxon>
        <taxon>Rhodocyclales</taxon>
        <taxon>Rhodocyclaceae</taxon>
        <taxon>Aromatoleum</taxon>
    </lineage>
</organism>
<gene>
    <name evidence="5" type="ORF">GPA25_14035</name>
</gene>
<feature type="signal peptide" evidence="3">
    <location>
        <begin position="1"/>
        <end position="23"/>
    </location>
</feature>
<dbReference type="InterPro" id="IPR050845">
    <property type="entry name" value="Cu-binding_ET"/>
</dbReference>
<evidence type="ECO:0000313" key="6">
    <source>
        <dbReference type="Proteomes" id="UP000648984"/>
    </source>
</evidence>
<dbReference type="Pfam" id="PF13473">
    <property type="entry name" value="Cupredoxin_1"/>
    <property type="match status" value="1"/>
</dbReference>
<dbReference type="Gene3D" id="2.60.40.420">
    <property type="entry name" value="Cupredoxins - blue copper proteins"/>
    <property type="match status" value="1"/>
</dbReference>
<dbReference type="SUPFAM" id="SSF49503">
    <property type="entry name" value="Cupredoxins"/>
    <property type="match status" value="1"/>
</dbReference>
<dbReference type="EMBL" id="WTVQ01000022">
    <property type="protein sequence ID" value="NMG75883.1"/>
    <property type="molecule type" value="Genomic_DNA"/>
</dbReference>
<dbReference type="InterPro" id="IPR028096">
    <property type="entry name" value="EfeO_Cupredoxin"/>
</dbReference>
<accession>A0ABX1QD62</accession>
<keyword evidence="6" id="KW-1185">Reference proteome</keyword>
<protein>
    <recommendedName>
        <fullName evidence="4">EfeO-type cupredoxin-like domain-containing protein</fullName>
    </recommendedName>
</protein>
<dbReference type="PANTHER" id="PTHR38439:SF3">
    <property type="entry name" value="COPPER-RESISTANT CUPROPROTEIN COPI"/>
    <property type="match status" value="1"/>
</dbReference>
<feature type="chain" id="PRO_5045303190" description="EfeO-type cupredoxin-like domain-containing protein" evidence="3">
    <location>
        <begin position="24"/>
        <end position="155"/>
    </location>
</feature>
<dbReference type="RefSeq" id="WP_169261031.1">
    <property type="nucleotide sequence ID" value="NZ_WTVQ01000022.1"/>
</dbReference>
<reference evidence="5 6" key="1">
    <citation type="submission" date="2019-12" db="EMBL/GenBank/DDBJ databases">
        <title>Comparative genomics gives insights into the taxonomy of the Azoarcus-Aromatoleum group and reveals separate origins of nif in the plant-associated Azoarcus and non-plant-associated Aromatoleum sub-groups.</title>
        <authorList>
            <person name="Lafos M."/>
            <person name="Maluk M."/>
            <person name="Batista M."/>
            <person name="Junghare M."/>
            <person name="Carmona M."/>
            <person name="Faoro H."/>
            <person name="Cruz L.M."/>
            <person name="Battistoni F."/>
            <person name="De Souza E."/>
            <person name="Pedrosa F."/>
            <person name="Chen W.-M."/>
            <person name="Poole P.S."/>
            <person name="Dixon R.A."/>
            <person name="James E.K."/>
        </authorList>
    </citation>
    <scope>NUCLEOTIDE SEQUENCE [LARGE SCALE GENOMIC DNA]</scope>
    <source>
        <strain evidence="5 6">22Lin</strain>
    </source>
</reference>
<dbReference type="InterPro" id="IPR008972">
    <property type="entry name" value="Cupredoxin"/>
</dbReference>
<evidence type="ECO:0000256" key="3">
    <source>
        <dbReference type="SAM" id="SignalP"/>
    </source>
</evidence>
<evidence type="ECO:0000259" key="4">
    <source>
        <dbReference type="Pfam" id="PF13473"/>
    </source>
</evidence>
<sequence>MRMSFLVLALSGAILSFPAAVSAADYITDAAAIVKAANWDAMETVTVELDEHSFAPQDLKLKAGQPYKLVIKNVGEKDHYYTASEFFKSVAWRKVQTPKPHGGEIKAPYFSAVEAYKDGGSVELFFVTVNKGQFEVVCTIEDHKDQGMHGTITVE</sequence>
<keyword evidence="3" id="KW-0732">Signal</keyword>
<dbReference type="PANTHER" id="PTHR38439">
    <property type="entry name" value="AURACYANIN-B"/>
    <property type="match status" value="1"/>
</dbReference>
<comment type="caution">
    <text evidence="5">The sequence shown here is derived from an EMBL/GenBank/DDBJ whole genome shotgun (WGS) entry which is preliminary data.</text>
</comment>
<evidence type="ECO:0000256" key="2">
    <source>
        <dbReference type="ARBA" id="ARBA00023008"/>
    </source>
</evidence>
<evidence type="ECO:0000313" key="5">
    <source>
        <dbReference type="EMBL" id="NMG75883.1"/>
    </source>
</evidence>
<keyword evidence="1" id="KW-0479">Metal-binding</keyword>
<evidence type="ECO:0000256" key="1">
    <source>
        <dbReference type="ARBA" id="ARBA00022723"/>
    </source>
</evidence>
<name>A0ABX1QD62_9RHOO</name>
<dbReference type="Proteomes" id="UP000648984">
    <property type="component" value="Unassembled WGS sequence"/>
</dbReference>
<feature type="domain" description="EfeO-type cupredoxin-like" evidence="4">
    <location>
        <begin position="31"/>
        <end position="154"/>
    </location>
</feature>
<proteinExistence type="predicted"/>
<keyword evidence="2" id="KW-0186">Copper</keyword>